<dbReference type="GO" id="GO:0005524">
    <property type="term" value="F:ATP binding"/>
    <property type="evidence" value="ECO:0007669"/>
    <property type="project" value="InterPro"/>
</dbReference>
<evidence type="ECO:0000313" key="3">
    <source>
        <dbReference type="Proteomes" id="UP000631114"/>
    </source>
</evidence>
<evidence type="ECO:0000313" key="2">
    <source>
        <dbReference type="EMBL" id="KAF9600284.1"/>
    </source>
</evidence>
<feature type="domain" description="ABC transporter" evidence="1">
    <location>
        <begin position="8"/>
        <end position="116"/>
    </location>
</feature>
<evidence type="ECO:0000259" key="1">
    <source>
        <dbReference type="Pfam" id="PF00005"/>
    </source>
</evidence>
<dbReference type="Proteomes" id="UP000631114">
    <property type="component" value="Unassembled WGS sequence"/>
</dbReference>
<gene>
    <name evidence="2" type="ORF">IFM89_005870</name>
</gene>
<dbReference type="GO" id="GO:0042626">
    <property type="term" value="F:ATPase-coupled transmembrane transporter activity"/>
    <property type="evidence" value="ECO:0007669"/>
    <property type="project" value="TreeGrafter"/>
</dbReference>
<proteinExistence type="predicted"/>
<dbReference type="GO" id="GO:0005886">
    <property type="term" value="C:plasma membrane"/>
    <property type="evidence" value="ECO:0007669"/>
    <property type="project" value="TreeGrafter"/>
</dbReference>
<dbReference type="Gene3D" id="3.40.50.300">
    <property type="entry name" value="P-loop containing nucleotide triphosphate hydrolases"/>
    <property type="match status" value="1"/>
</dbReference>
<name>A0A835HIW6_9MAGN</name>
<dbReference type="SUPFAM" id="SSF52540">
    <property type="entry name" value="P-loop containing nucleoside triphosphate hydrolases"/>
    <property type="match status" value="1"/>
</dbReference>
<comment type="caution">
    <text evidence="2">The sequence shown here is derived from an EMBL/GenBank/DDBJ whole genome shotgun (WGS) entry which is preliminary data.</text>
</comment>
<keyword evidence="3" id="KW-1185">Reference proteome</keyword>
<dbReference type="Pfam" id="PF00005">
    <property type="entry name" value="ABC_tran"/>
    <property type="match status" value="1"/>
</dbReference>
<dbReference type="InterPro" id="IPR003439">
    <property type="entry name" value="ABC_transporter-like_ATP-bd"/>
</dbReference>
<accession>A0A835HIW6</accession>
<dbReference type="PANTHER" id="PTHR24222">
    <property type="entry name" value="ABC TRANSPORTER B FAMILY"/>
    <property type="match status" value="1"/>
</dbReference>
<protein>
    <recommendedName>
        <fullName evidence="1">ABC transporter domain-containing protein</fullName>
    </recommendedName>
</protein>
<dbReference type="AlphaFoldDB" id="A0A835HIW6"/>
<organism evidence="2 3">
    <name type="scientific">Coptis chinensis</name>
    <dbReference type="NCBI Taxonomy" id="261450"/>
    <lineage>
        <taxon>Eukaryota</taxon>
        <taxon>Viridiplantae</taxon>
        <taxon>Streptophyta</taxon>
        <taxon>Embryophyta</taxon>
        <taxon>Tracheophyta</taxon>
        <taxon>Spermatophyta</taxon>
        <taxon>Magnoliopsida</taxon>
        <taxon>Ranunculales</taxon>
        <taxon>Ranunculaceae</taxon>
        <taxon>Coptidoideae</taxon>
        <taxon>Coptis</taxon>
    </lineage>
</organism>
<dbReference type="FunFam" id="3.40.50.300:FF:001683">
    <property type="entry name" value="ABC transporter B family member 20"/>
    <property type="match status" value="1"/>
</dbReference>
<dbReference type="EMBL" id="JADFTS010000006">
    <property type="protein sequence ID" value="KAF9600284.1"/>
    <property type="molecule type" value="Genomic_DNA"/>
</dbReference>
<dbReference type="InterPro" id="IPR039421">
    <property type="entry name" value="Type_1_exporter"/>
</dbReference>
<dbReference type="InterPro" id="IPR027417">
    <property type="entry name" value="P-loop_NTPase"/>
</dbReference>
<dbReference type="PANTHER" id="PTHR24222:SF52">
    <property type="entry name" value="ABC TRANSPORTER B FAMILY MEMBER 20-RELATED"/>
    <property type="match status" value="1"/>
</dbReference>
<sequence>MHFGLAFGEVPLDGENIKSLKLEWLRSQIRLVTQEPALLSLSIRDNIAYGRSATPDQIEEVAKTMHAPTFISSLEKGYETQVGRARLALTEEQKIKLSVARVVLSNTSILLLDEVTGGFDFEVEGAVQEALDILRLGQSTIIIARRLSLIRNADYIAVMEEG</sequence>
<reference evidence="2 3" key="1">
    <citation type="submission" date="2020-10" db="EMBL/GenBank/DDBJ databases">
        <title>The Coptis chinensis genome and diversification of protoberbering-type alkaloids.</title>
        <authorList>
            <person name="Wang B."/>
            <person name="Shu S."/>
            <person name="Song C."/>
            <person name="Liu Y."/>
        </authorList>
    </citation>
    <scope>NUCLEOTIDE SEQUENCE [LARGE SCALE GENOMIC DNA]</scope>
    <source>
        <strain evidence="2">HL-2020</strain>
        <tissue evidence="2">Leaf</tissue>
    </source>
</reference>
<dbReference type="GO" id="GO:0016887">
    <property type="term" value="F:ATP hydrolysis activity"/>
    <property type="evidence" value="ECO:0007669"/>
    <property type="project" value="InterPro"/>
</dbReference>
<dbReference type="OrthoDB" id="6500128at2759"/>